<comment type="caution">
    <text evidence="2">The sequence shown here is derived from an EMBL/GenBank/DDBJ whole genome shotgun (WGS) entry which is preliminary data.</text>
</comment>
<sequence>MKHALSFDIEDWFHISGIPHVERRGNWDSFSPSIVEDKTNLILDILNKYDVKATFFVLGWVAEKYPAVVKRIAEEGHEIGTHGYWHYRVNTLSKERFKDYLKQSVDILEQVTGEKVKGYRAPSFSITPGTEWAFEVMDEVGLQYDASLFPAQRGHGGYNIDQRPQILDSSITQTNFVQLPMSVLGFGKVKVPFSGGGYLRFWHEKILRYGFSKLEEDGIPGVVYLHPRDFAPDCPRVKMSPIRKFKCYVNLHTTQRKLEMLLENYEFSTCEKVLKEWFQVEDLNVLRRS</sequence>
<dbReference type="SUPFAM" id="SSF88713">
    <property type="entry name" value="Glycoside hydrolase/deacetylase"/>
    <property type="match status" value="1"/>
</dbReference>
<dbReference type="PANTHER" id="PTHR47561">
    <property type="entry name" value="POLYSACCHARIDE DEACETYLASE FAMILY PROTEIN (AFU_ORTHOLOGUE AFUA_6G05030)"/>
    <property type="match status" value="1"/>
</dbReference>
<dbReference type="AlphaFoldDB" id="A0A6M1T8H0"/>
<dbReference type="PANTHER" id="PTHR47561:SF1">
    <property type="entry name" value="POLYSACCHARIDE DEACETYLASE FAMILY PROTEIN (AFU_ORTHOLOGUE AFUA_6G05030)"/>
    <property type="match status" value="1"/>
</dbReference>
<accession>A0A6M1T8H0</accession>
<dbReference type="Gene3D" id="3.20.20.370">
    <property type="entry name" value="Glycoside hydrolase/deacetylase"/>
    <property type="match status" value="1"/>
</dbReference>
<reference evidence="2 3" key="1">
    <citation type="submission" date="2020-02" db="EMBL/GenBank/DDBJ databases">
        <title>Aliifodinibius halophilus 2W32, complete genome.</title>
        <authorList>
            <person name="Li Y."/>
            <person name="Wu S."/>
        </authorList>
    </citation>
    <scope>NUCLEOTIDE SEQUENCE [LARGE SCALE GENOMIC DNA]</scope>
    <source>
        <strain evidence="2 3">2W32</strain>
    </source>
</reference>
<evidence type="ECO:0000313" key="2">
    <source>
        <dbReference type="EMBL" id="NGP88311.1"/>
    </source>
</evidence>
<dbReference type="PROSITE" id="PS51677">
    <property type="entry name" value="NODB"/>
    <property type="match status" value="1"/>
</dbReference>
<dbReference type="GO" id="GO:0016810">
    <property type="term" value="F:hydrolase activity, acting on carbon-nitrogen (but not peptide) bonds"/>
    <property type="evidence" value="ECO:0007669"/>
    <property type="project" value="InterPro"/>
</dbReference>
<dbReference type="Proteomes" id="UP000479132">
    <property type="component" value="Unassembled WGS sequence"/>
</dbReference>
<dbReference type="EMBL" id="JAALLS010000009">
    <property type="protein sequence ID" value="NGP88311.1"/>
    <property type="molecule type" value="Genomic_DNA"/>
</dbReference>
<name>A0A6M1T8H0_9BACT</name>
<feature type="domain" description="NodB homology" evidence="1">
    <location>
        <begin position="19"/>
        <end position="289"/>
    </location>
</feature>
<protein>
    <submittedName>
        <fullName evidence="2">DUF3473 domain-containing protein</fullName>
    </submittedName>
</protein>
<evidence type="ECO:0000313" key="3">
    <source>
        <dbReference type="Proteomes" id="UP000479132"/>
    </source>
</evidence>
<gene>
    <name evidence="2" type="ORF">G3569_08080</name>
</gene>
<dbReference type="Pfam" id="PF11959">
    <property type="entry name" value="DUF3473"/>
    <property type="match status" value="1"/>
</dbReference>
<dbReference type="CDD" id="cd10941">
    <property type="entry name" value="CE4_PuuE_HpPgdA_like_2"/>
    <property type="match status" value="1"/>
</dbReference>
<dbReference type="InterPro" id="IPR045235">
    <property type="entry name" value="PuuE_HpPgdA-like"/>
</dbReference>
<dbReference type="RefSeq" id="WP_165267913.1">
    <property type="nucleotide sequence ID" value="NZ_JAALLS010000009.1"/>
</dbReference>
<dbReference type="InterPro" id="IPR002509">
    <property type="entry name" value="NODB_dom"/>
</dbReference>
<proteinExistence type="predicted"/>
<dbReference type="Pfam" id="PF01522">
    <property type="entry name" value="Polysacc_deac_1"/>
    <property type="match status" value="1"/>
</dbReference>
<evidence type="ECO:0000259" key="1">
    <source>
        <dbReference type="PROSITE" id="PS51677"/>
    </source>
</evidence>
<keyword evidence="3" id="KW-1185">Reference proteome</keyword>
<organism evidence="2 3">
    <name type="scientific">Fodinibius halophilus</name>
    <dbReference type="NCBI Taxonomy" id="1736908"/>
    <lineage>
        <taxon>Bacteria</taxon>
        <taxon>Pseudomonadati</taxon>
        <taxon>Balneolota</taxon>
        <taxon>Balneolia</taxon>
        <taxon>Balneolales</taxon>
        <taxon>Balneolaceae</taxon>
        <taxon>Fodinibius</taxon>
    </lineage>
</organism>
<dbReference type="InterPro" id="IPR011330">
    <property type="entry name" value="Glyco_hydro/deAcase_b/a-brl"/>
</dbReference>
<dbReference type="InterPro" id="IPR022560">
    <property type="entry name" value="DUF3473"/>
</dbReference>
<dbReference type="GO" id="GO:0005975">
    <property type="term" value="P:carbohydrate metabolic process"/>
    <property type="evidence" value="ECO:0007669"/>
    <property type="project" value="InterPro"/>
</dbReference>